<feature type="transmembrane region" description="Helical" evidence="1">
    <location>
        <begin position="345"/>
        <end position="363"/>
    </location>
</feature>
<evidence type="ECO:0000313" key="2">
    <source>
        <dbReference type="EMBL" id="OGY30086.1"/>
    </source>
</evidence>
<evidence type="ECO:0000313" key="3">
    <source>
        <dbReference type="Proteomes" id="UP000177821"/>
    </source>
</evidence>
<feature type="transmembrane region" description="Helical" evidence="1">
    <location>
        <begin position="59"/>
        <end position="77"/>
    </location>
</feature>
<dbReference type="AlphaFoldDB" id="A0A1G1WQQ1"/>
<feature type="transmembrane region" description="Helical" evidence="1">
    <location>
        <begin position="428"/>
        <end position="446"/>
    </location>
</feature>
<keyword evidence="1" id="KW-0472">Membrane</keyword>
<feature type="transmembrane region" description="Helical" evidence="1">
    <location>
        <begin position="298"/>
        <end position="325"/>
    </location>
</feature>
<comment type="caution">
    <text evidence="2">The sequence shown here is derived from an EMBL/GenBank/DDBJ whole genome shotgun (WGS) entry which is preliminary data.</text>
</comment>
<evidence type="ECO:0000256" key="1">
    <source>
        <dbReference type="SAM" id="Phobius"/>
    </source>
</evidence>
<feature type="transmembrane region" description="Helical" evidence="1">
    <location>
        <begin position="396"/>
        <end position="416"/>
    </location>
</feature>
<feature type="transmembrane region" description="Helical" evidence="1">
    <location>
        <begin position="452"/>
        <end position="473"/>
    </location>
</feature>
<organism evidence="2 3">
    <name type="scientific">Candidatus Woykebacteria bacterium RIFCSPHIGHO2_02_FULL_43_16b</name>
    <dbReference type="NCBI Taxonomy" id="1802601"/>
    <lineage>
        <taxon>Bacteria</taxon>
        <taxon>Candidatus Woykeibacteriota</taxon>
    </lineage>
</organism>
<protein>
    <submittedName>
        <fullName evidence="2">Uncharacterized protein</fullName>
    </submittedName>
</protein>
<feature type="transmembrane region" description="Helical" evidence="1">
    <location>
        <begin position="216"/>
        <end position="237"/>
    </location>
</feature>
<sequence length="639" mass="73797">MSLTIAVLVTLLLYVTPGLILSRFVSGKYRGSFFLWLLLSFIAVPFVYFLLVFIGQVTLVSFILVQVGLLVLSLTKLNKHQINLDEVLKSSVVQRNRALKMLGFLLLVGFFLSLVLPRLGLWQDYLPVGDDKPRVGQVISIATSENFPMHFRLPTTEMSIYFYNMVNPGLLTRFSENFIRANQSWFIHLGFTYLLFAWFIYKIVTYFARTDLERVVMIFGLTLFGGLEYYLAMYRGISLGHLEWWTDWFFPNLPIHMQISLPYTASFWVTQHVFPTFLIFLIYMILNSTQISKKISVVFVGVLIATILGNSAFVFITFSLAYVLFYLMRLLLGKESFGALLRRNIIISSVALLLSIGVLYIFFISGKEGYFLLQTTSFFFFQNQGLGKILNLVLTIPFYLFAEIGAMFLVYLYYLYLFFKKRLYQENVLFLFLLTIPLGLIFVFRAKGDNNFSMRSTLAALVVGSIFSGWLIGDVYQRLKTQFSRGLFGGLLIVVALLSLPSTLWEIKSRFGDQYNYTDHSFTMVDKEVPLNSIVFVDLPGGLAQERIDQSKNLYEYLNDFSHRPTFKPVKYFNISDTEYTSQSAKNKYEKYSFGDLPQVQEFILTEPRLSYYHLYYLSSQTLPAHKIGVGSYWLYLLN</sequence>
<feature type="transmembrane region" description="Helical" evidence="1">
    <location>
        <begin position="6"/>
        <end position="26"/>
    </location>
</feature>
<accession>A0A1G1WQQ1</accession>
<reference evidence="2 3" key="1">
    <citation type="journal article" date="2016" name="Nat. Commun.">
        <title>Thousands of microbial genomes shed light on interconnected biogeochemical processes in an aquifer system.</title>
        <authorList>
            <person name="Anantharaman K."/>
            <person name="Brown C.T."/>
            <person name="Hug L.A."/>
            <person name="Sharon I."/>
            <person name="Castelle C.J."/>
            <person name="Probst A.J."/>
            <person name="Thomas B.C."/>
            <person name="Singh A."/>
            <person name="Wilkins M.J."/>
            <person name="Karaoz U."/>
            <person name="Brodie E.L."/>
            <person name="Williams K.H."/>
            <person name="Hubbard S.S."/>
            <person name="Banfield J.F."/>
        </authorList>
    </citation>
    <scope>NUCLEOTIDE SEQUENCE [LARGE SCALE GENOMIC DNA]</scope>
</reference>
<keyword evidence="1" id="KW-0812">Transmembrane</keyword>
<dbReference type="Proteomes" id="UP000177821">
    <property type="component" value="Unassembled WGS sequence"/>
</dbReference>
<name>A0A1G1WQQ1_9BACT</name>
<feature type="transmembrane region" description="Helical" evidence="1">
    <location>
        <begin position="33"/>
        <end position="53"/>
    </location>
</feature>
<feature type="transmembrane region" description="Helical" evidence="1">
    <location>
        <begin position="98"/>
        <end position="116"/>
    </location>
</feature>
<feature type="transmembrane region" description="Helical" evidence="1">
    <location>
        <begin position="485"/>
        <end position="505"/>
    </location>
</feature>
<feature type="transmembrane region" description="Helical" evidence="1">
    <location>
        <begin position="265"/>
        <end position="286"/>
    </location>
</feature>
<keyword evidence="1" id="KW-1133">Transmembrane helix</keyword>
<gene>
    <name evidence="2" type="ORF">A3J50_03310</name>
</gene>
<dbReference type="EMBL" id="MHCX01000008">
    <property type="protein sequence ID" value="OGY30086.1"/>
    <property type="molecule type" value="Genomic_DNA"/>
</dbReference>
<feature type="transmembrane region" description="Helical" evidence="1">
    <location>
        <begin position="185"/>
        <end position="204"/>
    </location>
</feature>
<proteinExistence type="predicted"/>